<keyword evidence="1" id="KW-0812">Transmembrane</keyword>
<evidence type="ECO:0000313" key="2">
    <source>
        <dbReference type="EMBL" id="SGY61438.1"/>
    </source>
</evidence>
<evidence type="ECO:0000313" key="3">
    <source>
        <dbReference type="Proteomes" id="UP000249464"/>
    </source>
</evidence>
<keyword evidence="1" id="KW-0472">Membrane</keyword>
<accession>A0A2X0P2Z2</accession>
<keyword evidence="3" id="KW-1185">Reference proteome</keyword>
<reference evidence="2 3" key="1">
    <citation type="submission" date="2016-11" db="EMBL/GenBank/DDBJ databases">
        <authorList>
            <person name="Jaros S."/>
            <person name="Januszkiewicz K."/>
            <person name="Wedrychowicz H."/>
        </authorList>
    </citation>
    <scope>NUCLEOTIDE SEQUENCE [LARGE SCALE GENOMIC DNA]</scope>
</reference>
<feature type="transmembrane region" description="Helical" evidence="1">
    <location>
        <begin position="12"/>
        <end position="33"/>
    </location>
</feature>
<dbReference type="InterPro" id="IPR009598">
    <property type="entry name" value="BCALP"/>
</dbReference>
<dbReference type="EMBL" id="FQNC01000045">
    <property type="protein sequence ID" value="SGY61438.1"/>
    <property type="molecule type" value="Genomic_DNA"/>
</dbReference>
<dbReference type="AlphaFoldDB" id="A0A2X0P2Z2"/>
<dbReference type="Proteomes" id="UP000249464">
    <property type="component" value="Unassembled WGS sequence"/>
</dbReference>
<gene>
    <name evidence="2" type="primary">BQ5605_C007g04558</name>
    <name evidence="2" type="ORF">BQ5605_C007G04558</name>
</gene>
<dbReference type="SMART" id="SM01396">
    <property type="entry name" value="BC10"/>
    <property type="match status" value="1"/>
</dbReference>
<keyword evidence="1" id="KW-1133">Transmembrane helix</keyword>
<proteinExistence type="predicted"/>
<organism evidence="2 3">
    <name type="scientific">Microbotryum silenes-dioicae</name>
    <dbReference type="NCBI Taxonomy" id="796604"/>
    <lineage>
        <taxon>Eukaryota</taxon>
        <taxon>Fungi</taxon>
        <taxon>Dikarya</taxon>
        <taxon>Basidiomycota</taxon>
        <taxon>Pucciniomycotina</taxon>
        <taxon>Microbotryomycetes</taxon>
        <taxon>Microbotryales</taxon>
        <taxon>Microbotryaceae</taxon>
        <taxon>Microbotryum</taxon>
    </lineage>
</organism>
<evidence type="ECO:0000256" key="1">
    <source>
        <dbReference type="SAM" id="Phobius"/>
    </source>
</evidence>
<sequence length="182" mass="19767">MDSAPTNINSGLRYWAFLPLLPFPTASPLWQLLYLVSMMVANRTCVYCTALLVALFMASCFINLGTTYTTAANGRSMIEHCRCWLSMNAGDVFSPLPSLMSNTTLPSNMTTCMTNATQELVESSTSNTSVTPSSSASATLSSMLLPKSSLATAWSRMAWLKKSYVLRLGKTDASSVRIDFGL</sequence>
<name>A0A2X0P2Z2_9BASI</name>
<protein>
    <submittedName>
        <fullName evidence="2">BQ5605_C007g04558 protein</fullName>
    </submittedName>
</protein>
<feature type="transmembrane region" description="Helical" evidence="1">
    <location>
        <begin position="45"/>
        <end position="65"/>
    </location>
</feature>